<gene>
    <name evidence="6" type="ORF">P0O15_10285</name>
</gene>
<feature type="domain" description="Helicase C-terminal" evidence="5">
    <location>
        <begin position="977"/>
        <end position="1153"/>
    </location>
</feature>
<dbReference type="Gene3D" id="3.40.50.300">
    <property type="entry name" value="P-loop containing nucleotide triphosphate hydrolases"/>
    <property type="match status" value="2"/>
</dbReference>
<dbReference type="Proteomes" id="UP001220010">
    <property type="component" value="Unassembled WGS sequence"/>
</dbReference>
<sequence length="1799" mass="203276">MEQSGGAICKGSRVEVDQMEGLMEKEKERMDPFEALKEIRTAYRKYVTSFQRFKNPTIRDWVDEKLEEGTLISKGPYIELNRRYLHGDPFDQLVSEKLIHPDSPNCFTVDAGDKGSALVDLHRHQSDAVRAIASGKNTIVATGTGSGKSFCFGIPVISECLRLKDEGVGGVKAIIIYPMNALANSQYDDFSSRLEGTGLKIALYTGDTPNTREKALASYAATTGREKPRDSELLSREEIKENPPDVLLTNYVMLEYLLTRFEDRNAIFPEGRSALAFLVLDEVHTYTGKQGADVAYLIRRLKQHTGTAGSLRCIGTSATVQSTEGGGASEAISRFASRLFGETFDPDSVITETYSEPVTGSGSLLSKDVLVTGDMIEGYKAAPQKTMPLLVRALTGSDLPDLDPNLGPNLDPKGLGRVLGEQATVQFLEKSLFEKSMSLYDLVEEYRSAVRPGSTREEGELEIRAALLAGMSGEIEVRGRSMPRLIPKVHAFFSQGGGIKSCISPQAPHMNGAGEVICPDCSNDDKIRKTFPLVFCRACGQEYYSVSVDKTPEDGRGLKPRDMDDLEVEGDPAYILLGRYDREITPWPDPWLNPSGTPRKEYKEFVDLKEAEYCPDCNRLYREGGLEKCICSSKVAVTFLPYPFLFCPSEGCGVYYDRRPREFSKLFSFGTVGRSTATDVIVSHNLNSLPRKERKILVFSDNRQDTALQASHMNNIQKRLHFRRGVYRALEKAGEPVELLEMGDMVFKTLEKEGALPRYSKSSGDLEISMGSSKSEDEAFKEYLLFNAVLELGSSQRRNQQNLEDVGLLRVTYNGLDRLARAENVWTEVPEFIELGEAAREDYLTGFMDIMRYRTAIAYDYLLDNYGFKTKIENKFEEDALFHDEYRAYQPEGYSDDADNKTKFAQVHRLSWRTGPHVAWTMKVLGTDRERAQKTVKAVANVLVRAGGLRWVDVHKYVGKLLMISPEAILLSLPGGETHKACKRCGTVHHFKEVKLCTGSKCQDLVDEDFSSNYFWYEYTRPFDEVAALTAAEHSGQIDGETRKELESRFRDPEDPLNVIVCTPTMELGIDIGNLSAVYMRNVPPSPSNYAQRAGRAGRKAQTSIISTFCGGGSKRGPHDQYFYRYPEKIIAGEISAPRFLLDNRALVTTHIHSFVLEKIDEKVPQKIGEILDIDGEGLPLFPAFRAAIERGVKARRNEIVRSIQEGFKNEIEEYDWLDEQFIGETVDRFVPDLDQAFAFYRDEYNHLKKEWNYINVLAERNRLPKEKSWRRTSIENKMANMRDGKENYFTYRYLASQGFTPNYGFPTNVTTLFLDHRGKRGFEEFDLQRDRAVAIREYAPGNSIYYRGGRYQIVEARRREDSERPDPNKLVICPDCKAYYLGREVAINAACRICGAALDDQQPRDAIEMPDQFAIRRQGITSDEEERMRLGYDVNQHYHRGGKVKRWEASDGSGQILTLCYEHNGKILTVNMGTRKAEKDDQENGFTLCNACNRWIFGDENVRKHIDPQAKDKRCWRNGTKDDITERVVLFTESSHDVITIDCDLPEEIDPEWSEAFYATLSQSIIQGLQIKMNLDVGEVGTFLMPNPENEGTFSIVLYEGAEGGAGFLRSLQDAGELHEVAHLAREILHEFDPEESQCERACYGCICNYYNQPIHEILDRTIVLPTLARLESSELTESQPGSDGGGDGGYEELMDRCESDLERRVLSAIRAQRLPLPTGAQKTLYQGDEPVAEADFYYENEGIVVLVDGPDHDKDYVAGSDREKRERLDGMGYRIFVYRYDEDLDESMARLARMMGY</sequence>
<keyword evidence="2" id="KW-0067">ATP-binding</keyword>
<dbReference type="Pfam" id="PF00271">
    <property type="entry name" value="Helicase_C"/>
    <property type="match status" value="1"/>
</dbReference>
<dbReference type="PROSITE" id="PS51192">
    <property type="entry name" value="HELICASE_ATP_BIND_1"/>
    <property type="match status" value="1"/>
</dbReference>
<proteinExistence type="predicted"/>
<evidence type="ECO:0000259" key="5">
    <source>
        <dbReference type="PROSITE" id="PS51194"/>
    </source>
</evidence>
<dbReference type="InterPro" id="IPR014001">
    <property type="entry name" value="Helicase_ATP-bd"/>
</dbReference>
<feature type="region of interest" description="Disordered" evidence="3">
    <location>
        <begin position="1674"/>
        <end position="1693"/>
    </location>
</feature>
<dbReference type="GO" id="GO:0004386">
    <property type="term" value="F:helicase activity"/>
    <property type="evidence" value="ECO:0007669"/>
    <property type="project" value="UniProtKB-KW"/>
</dbReference>
<dbReference type="PANTHER" id="PTHR47957">
    <property type="entry name" value="ATP-DEPENDENT HELICASE HRQ1"/>
    <property type="match status" value="1"/>
</dbReference>
<dbReference type="Pfam" id="PF09369">
    <property type="entry name" value="MZB"/>
    <property type="match status" value="1"/>
</dbReference>
<organism evidence="6 7">
    <name type="scientific">Candidatus Methanocrinis natronophilus</name>
    <dbReference type="NCBI Taxonomy" id="3033396"/>
    <lineage>
        <taxon>Archaea</taxon>
        <taxon>Methanobacteriati</taxon>
        <taxon>Methanobacteriota</taxon>
        <taxon>Stenosarchaea group</taxon>
        <taxon>Methanomicrobia</taxon>
        <taxon>Methanotrichales</taxon>
        <taxon>Methanotrichaceae</taxon>
        <taxon>Methanocrinis</taxon>
    </lineage>
</organism>
<protein>
    <submittedName>
        <fullName evidence="6">DEAD/DEAH box helicase</fullName>
    </submittedName>
</protein>
<reference evidence="6 7" key="1">
    <citation type="submission" date="2023-03" db="EMBL/GenBank/DDBJ databases">
        <title>WGS of Methanotrichaceae archaeon Mx.</title>
        <authorList>
            <person name="Sorokin D.Y."/>
            <person name="Merkel A.Y."/>
        </authorList>
    </citation>
    <scope>NUCLEOTIDE SEQUENCE [LARGE SCALE GENOMIC DNA]</scope>
    <source>
        <strain evidence="6 7">Mx</strain>
    </source>
</reference>
<dbReference type="PROSITE" id="PS51194">
    <property type="entry name" value="HELICASE_CTER"/>
    <property type="match status" value="1"/>
</dbReference>
<dbReference type="Pfam" id="PF00270">
    <property type="entry name" value="DEAD"/>
    <property type="match status" value="1"/>
</dbReference>
<comment type="caution">
    <text evidence="6">The sequence shown here is derived from an EMBL/GenBank/DDBJ whole genome shotgun (WGS) entry which is preliminary data.</text>
</comment>
<dbReference type="SUPFAM" id="SSF52540">
    <property type="entry name" value="P-loop containing nucleoside triphosphate hydrolases"/>
    <property type="match status" value="2"/>
</dbReference>
<name>A0ABT5XA36_9EURY</name>
<evidence type="ECO:0000259" key="4">
    <source>
        <dbReference type="PROSITE" id="PS51192"/>
    </source>
</evidence>
<dbReference type="SMART" id="SM00490">
    <property type="entry name" value="HELICc"/>
    <property type="match status" value="1"/>
</dbReference>
<dbReference type="InterPro" id="IPR001650">
    <property type="entry name" value="Helicase_C-like"/>
</dbReference>
<evidence type="ECO:0000313" key="6">
    <source>
        <dbReference type="EMBL" id="MDF0591547.1"/>
    </source>
</evidence>
<evidence type="ECO:0000256" key="3">
    <source>
        <dbReference type="SAM" id="MobiDB-lite"/>
    </source>
</evidence>
<dbReference type="InterPro" id="IPR018973">
    <property type="entry name" value="MZB"/>
</dbReference>
<keyword evidence="6" id="KW-0378">Hydrolase</keyword>
<keyword evidence="1" id="KW-0547">Nucleotide-binding</keyword>
<evidence type="ECO:0000256" key="1">
    <source>
        <dbReference type="ARBA" id="ARBA00022741"/>
    </source>
</evidence>
<keyword evidence="7" id="KW-1185">Reference proteome</keyword>
<accession>A0ABT5XA36</accession>
<keyword evidence="6" id="KW-0347">Helicase</keyword>
<dbReference type="PANTHER" id="PTHR47957:SF3">
    <property type="entry name" value="ATP-DEPENDENT HELICASE HRQ1"/>
    <property type="match status" value="1"/>
</dbReference>
<dbReference type="SMART" id="SM00487">
    <property type="entry name" value="DEXDc"/>
    <property type="match status" value="1"/>
</dbReference>
<dbReference type="InterPro" id="IPR027417">
    <property type="entry name" value="P-loop_NTPase"/>
</dbReference>
<dbReference type="InterPro" id="IPR011545">
    <property type="entry name" value="DEAD/DEAH_box_helicase_dom"/>
</dbReference>
<dbReference type="EMBL" id="JARFPK010000046">
    <property type="protein sequence ID" value="MDF0591547.1"/>
    <property type="molecule type" value="Genomic_DNA"/>
</dbReference>
<evidence type="ECO:0000313" key="7">
    <source>
        <dbReference type="Proteomes" id="UP001220010"/>
    </source>
</evidence>
<feature type="domain" description="Helicase ATP-binding" evidence="4">
    <location>
        <begin position="129"/>
        <end position="338"/>
    </location>
</feature>
<evidence type="ECO:0000256" key="2">
    <source>
        <dbReference type="ARBA" id="ARBA00022840"/>
    </source>
</evidence>